<dbReference type="EMBL" id="FOXO01000007">
    <property type="protein sequence ID" value="SFP74084.1"/>
    <property type="molecule type" value="Genomic_DNA"/>
</dbReference>
<dbReference type="Proteomes" id="UP000182624">
    <property type="component" value="Unassembled WGS sequence"/>
</dbReference>
<dbReference type="InterPro" id="IPR010181">
    <property type="entry name" value="CGCAxxGCC_motif"/>
</dbReference>
<name>A0A1I5STF5_9FIRM</name>
<evidence type="ECO:0000313" key="1">
    <source>
        <dbReference type="EMBL" id="SFP74084.1"/>
    </source>
</evidence>
<protein>
    <submittedName>
        <fullName evidence="1">C_GCAxxG_C_C family probable redox protein</fullName>
    </submittedName>
</protein>
<proteinExistence type="predicted"/>
<gene>
    <name evidence="1" type="ORF">SAMN04487928_10756</name>
</gene>
<dbReference type="Pfam" id="PF09719">
    <property type="entry name" value="C_GCAxxG_C_C"/>
    <property type="match status" value="1"/>
</dbReference>
<dbReference type="RefSeq" id="WP_242949350.1">
    <property type="nucleotide sequence ID" value="NZ_FOXO01000007.1"/>
</dbReference>
<evidence type="ECO:0000313" key="2">
    <source>
        <dbReference type="Proteomes" id="UP000182624"/>
    </source>
</evidence>
<organism evidence="1 2">
    <name type="scientific">Butyrivibrio proteoclasticus</name>
    <dbReference type="NCBI Taxonomy" id="43305"/>
    <lineage>
        <taxon>Bacteria</taxon>
        <taxon>Bacillati</taxon>
        <taxon>Bacillota</taxon>
        <taxon>Clostridia</taxon>
        <taxon>Lachnospirales</taxon>
        <taxon>Lachnospiraceae</taxon>
        <taxon>Butyrivibrio</taxon>
    </lineage>
</organism>
<accession>A0A1I5STF5</accession>
<keyword evidence="2" id="KW-1185">Reference proteome</keyword>
<reference evidence="2" key="1">
    <citation type="submission" date="2016-10" db="EMBL/GenBank/DDBJ databases">
        <authorList>
            <person name="Varghese N."/>
            <person name="Submissions S."/>
        </authorList>
    </citation>
    <scope>NUCLEOTIDE SEQUENCE [LARGE SCALE GENOMIC DNA]</scope>
    <source>
        <strain evidence="2">P18</strain>
    </source>
</reference>
<dbReference type="AlphaFoldDB" id="A0A1I5STF5"/>
<sequence>MMTIEERAAKAVEMKTSGMYNCAQSVAVALADETELSEQQLCQLTAGFCAGMGNMEATCGALIGAGMITGMKTGGKGTLAKTRQIQEEFGRRCGAIKCRDLKTVTDGKPLCPCEECVRNAVMVYGEVMALGLQLFDQEKMKEK</sequence>